<dbReference type="InterPro" id="IPR055090">
    <property type="entry name" value="NUP120_helical_saccharomycetes"/>
</dbReference>
<organism evidence="6 7">
    <name type="scientific">Eremothecium sinecaudum</name>
    <dbReference type="NCBI Taxonomy" id="45286"/>
    <lineage>
        <taxon>Eukaryota</taxon>
        <taxon>Fungi</taxon>
        <taxon>Dikarya</taxon>
        <taxon>Ascomycota</taxon>
        <taxon>Saccharomycotina</taxon>
        <taxon>Saccharomycetes</taxon>
        <taxon>Saccharomycetales</taxon>
        <taxon>Saccharomycetaceae</taxon>
        <taxon>Eremothecium</taxon>
    </lineage>
</organism>
<dbReference type="InterPro" id="IPR021717">
    <property type="entry name" value="Nucleoporin_Nup160"/>
</dbReference>
<dbReference type="RefSeq" id="XP_017987845.1">
    <property type="nucleotide sequence ID" value="XM_018132356.1"/>
</dbReference>
<evidence type="ECO:0000256" key="3">
    <source>
        <dbReference type="ARBA" id="ARBA00023242"/>
    </source>
</evidence>
<dbReference type="Pfam" id="PF11715">
    <property type="entry name" value="Beta-prop_Nup120_160"/>
    <property type="match status" value="1"/>
</dbReference>
<dbReference type="Proteomes" id="UP000243052">
    <property type="component" value="Chromosome iv"/>
</dbReference>
<feature type="domain" description="Nucleoporin Nup120/160 beta-propeller" evidence="4">
    <location>
        <begin position="69"/>
        <end position="381"/>
    </location>
</feature>
<dbReference type="AlphaFoldDB" id="A0A0X8HSV5"/>
<name>A0A0X8HSV5_9SACH</name>
<evidence type="ECO:0000256" key="1">
    <source>
        <dbReference type="ARBA" id="ARBA00004123"/>
    </source>
</evidence>
<comment type="subcellular location">
    <subcellularLocation>
        <location evidence="1">Nucleus</location>
    </subcellularLocation>
</comment>
<dbReference type="PANTHER" id="PTHR21286:SF0">
    <property type="entry name" value="NUCLEAR PORE COMPLEX PROTEIN NUP160"/>
    <property type="match status" value="1"/>
</dbReference>
<accession>A0A0X8HSV5</accession>
<gene>
    <name evidence="6" type="ORF">AW171_hschr42767</name>
</gene>
<feature type="domain" description="Nucleoporin NUP120 helical" evidence="5">
    <location>
        <begin position="507"/>
        <end position="688"/>
    </location>
</feature>
<dbReference type="STRING" id="45286.A0A0X8HSV5"/>
<evidence type="ECO:0000256" key="2">
    <source>
        <dbReference type="ARBA" id="ARBA00022448"/>
    </source>
</evidence>
<dbReference type="InterPro" id="IPR059141">
    <property type="entry name" value="Beta-prop_Nup120_160"/>
</dbReference>
<dbReference type="GeneID" id="28724114"/>
<sequence>MTGTFLSKLDVALQALNPLSNGKSKSIVNLHISDQTKDRDPSLVNGDYSNTLLLSNGDHLAYFFSNDYTVLSLYPLSDAITGKTLIIHLPHSPFNQHYTFTIHEVNQEIVIGLILKTGLFLNFQFSLDYVLNRITSIPKKWYTVLNPYDFTVRVPNYLYRADENLSIVFLRDGGLLGLQKVNVNESGDYDLHPVLFNDNSYFQSFTKFFSKSDNSDLVVNCIIYQERFLVTLTENCKIRVWDLRARSIVMQLDLINDAQNKHRKYDSMGPYLSLLGDLLMVFLPVGNGAFQLFELGIDSGGLIAVTTKTKHPVPTNLLASSIWSLVDIKLVKPLELGLESSSIQLVVLLKSNTSIKLQILNFIDDSLNNYEWIETSNKSLQDLLKEQDLLTDGHTNKALLNLQSHYTPALYNNAQQMLSANGIIFSADQPNNQEYLTNLESILKDLKKHYDEPSSLSLYQGEIIVVNTLHLYNHSVYKINSNLESIYYDLADETSLNTNSDQLSTFLEVVDGFVSTISFDIVQKIGDQLRGIMVHEFDDKMPLKDKFTAIFRNCLEHQFQASNLKKLFSELTSLDVVSILNNLIQNHLIASQGSSPFIDSVDFNNFVSVTILESVHQRILIENKFITDILLIFTLLDFDYTIFDKQLHFLLKTHYNHSLWLHLYNLDKSILVSEIFAATSKYGYGSIISNYSDLLHYTNRILNYISDLPVDRNPLLIASYKKWIINPKGGNGLNNRNSSLFLETLHSNFYIRDDPVHQFMIGLSYYQCGYYEDSYIFLSKLGDMDLERLPPCLQLLVNEPQHPWHNLLTSLQEKNKASAYYYQLSKLFSDVMSYSHALKAIKRSINLSGEQQLSEDFKMMQLTQYVDTLIIFSEFEEILDVLTLEQSTLNREVRAKYYSKLLSDQMHKDNFIATLFRLCSKSQNTLFLPMDDYFIIDQLLQSQLDTASWTTYKRLYCYRMLNHQERDAAQILYDYIVRANNVEMKENCYWLIINVLSSFSDPKDQWIINSASHGQILYLTDLKSEFKASASN</sequence>
<dbReference type="OrthoDB" id="67716at2759"/>
<keyword evidence="3" id="KW-0539">Nucleus</keyword>
<evidence type="ECO:0000259" key="4">
    <source>
        <dbReference type="Pfam" id="PF11715"/>
    </source>
</evidence>
<dbReference type="EMBL" id="CP014244">
    <property type="protein sequence ID" value="AMD20849.1"/>
    <property type="molecule type" value="Genomic_DNA"/>
</dbReference>
<dbReference type="Pfam" id="PF22114">
    <property type="entry name" value="NUP120_helical_2"/>
    <property type="match status" value="1"/>
</dbReference>
<evidence type="ECO:0000313" key="6">
    <source>
        <dbReference type="EMBL" id="AMD20849.1"/>
    </source>
</evidence>
<keyword evidence="2" id="KW-0813">Transport</keyword>
<evidence type="ECO:0000313" key="7">
    <source>
        <dbReference type="Proteomes" id="UP000243052"/>
    </source>
</evidence>
<dbReference type="GO" id="GO:0005643">
    <property type="term" value="C:nuclear pore"/>
    <property type="evidence" value="ECO:0007669"/>
    <property type="project" value="UniProtKB-ARBA"/>
</dbReference>
<dbReference type="PANTHER" id="PTHR21286">
    <property type="entry name" value="NUCLEAR PORE COMPLEX PROTEIN NUP160"/>
    <property type="match status" value="1"/>
</dbReference>
<proteinExistence type="predicted"/>
<dbReference type="GO" id="GO:0017056">
    <property type="term" value="F:structural constituent of nuclear pore"/>
    <property type="evidence" value="ECO:0007669"/>
    <property type="project" value="TreeGrafter"/>
</dbReference>
<keyword evidence="7" id="KW-1185">Reference proteome</keyword>
<reference evidence="6 7" key="1">
    <citation type="submission" date="2016-01" db="EMBL/GenBank/DDBJ databases">
        <title>Genome sequence of the yeast Holleya sinecauda.</title>
        <authorList>
            <person name="Dietrich F.S."/>
        </authorList>
    </citation>
    <scope>NUCLEOTIDE SEQUENCE [LARGE SCALE GENOMIC DNA]</scope>
    <source>
        <strain evidence="6 7">ATCC 58844</strain>
    </source>
</reference>
<evidence type="ECO:0000259" key="5">
    <source>
        <dbReference type="Pfam" id="PF22114"/>
    </source>
</evidence>
<protein>
    <submittedName>
        <fullName evidence="6">HDR107Cp</fullName>
    </submittedName>
</protein>